<evidence type="ECO:0000313" key="2">
    <source>
        <dbReference type="EMBL" id="TQW00223.1"/>
    </source>
</evidence>
<feature type="signal peptide" evidence="1">
    <location>
        <begin position="1"/>
        <end position="17"/>
    </location>
</feature>
<dbReference type="AlphaFoldDB" id="A0A545VES4"/>
<keyword evidence="3" id="KW-1185">Reference proteome</keyword>
<proteinExistence type="predicted"/>
<dbReference type="Proteomes" id="UP000315783">
    <property type="component" value="Unassembled WGS sequence"/>
</dbReference>
<sequence>MKREALGLLVLARGLHAASPASCMQYYDVYGAFLSFPYHGREIPTQTVRLSCAVLLHCQPGEASAGSRSTPPLPKQTPTLYRSLPISLHT</sequence>
<accession>A0A545VES4</accession>
<evidence type="ECO:0000313" key="3">
    <source>
        <dbReference type="Proteomes" id="UP000315783"/>
    </source>
</evidence>
<comment type="caution">
    <text evidence="2">The sequence shown here is derived from an EMBL/GenBank/DDBJ whole genome shotgun (WGS) entry which is preliminary data.</text>
</comment>
<protein>
    <submittedName>
        <fullName evidence="2">Uncharacterized protein</fullName>
    </submittedName>
</protein>
<reference evidence="2 3" key="1">
    <citation type="journal article" date="2019" name="Appl. Microbiol. Biotechnol.">
        <title>Genome sequence of Isaria javanica and comparative genome analysis insights into family S53 peptidase evolution in fungal entomopathogens.</title>
        <authorList>
            <person name="Lin R."/>
            <person name="Zhang X."/>
            <person name="Xin B."/>
            <person name="Zou M."/>
            <person name="Gao Y."/>
            <person name="Qin F."/>
            <person name="Hu Q."/>
            <person name="Xie B."/>
            <person name="Cheng X."/>
        </authorList>
    </citation>
    <scope>NUCLEOTIDE SEQUENCE [LARGE SCALE GENOMIC DNA]</scope>
    <source>
        <strain evidence="2 3">IJ1G</strain>
    </source>
</reference>
<gene>
    <name evidence="2" type="ORF">IF1G_00154</name>
</gene>
<name>A0A545VES4_9HYPO</name>
<dbReference type="EMBL" id="SPUK01000001">
    <property type="protein sequence ID" value="TQW00223.1"/>
    <property type="molecule type" value="Genomic_DNA"/>
</dbReference>
<feature type="chain" id="PRO_5022228687" evidence="1">
    <location>
        <begin position="18"/>
        <end position="90"/>
    </location>
</feature>
<organism evidence="2 3">
    <name type="scientific">Cordyceps javanica</name>
    <dbReference type="NCBI Taxonomy" id="43265"/>
    <lineage>
        <taxon>Eukaryota</taxon>
        <taxon>Fungi</taxon>
        <taxon>Dikarya</taxon>
        <taxon>Ascomycota</taxon>
        <taxon>Pezizomycotina</taxon>
        <taxon>Sordariomycetes</taxon>
        <taxon>Hypocreomycetidae</taxon>
        <taxon>Hypocreales</taxon>
        <taxon>Cordycipitaceae</taxon>
        <taxon>Cordyceps</taxon>
    </lineage>
</organism>
<keyword evidence="1" id="KW-0732">Signal</keyword>
<evidence type="ECO:0000256" key="1">
    <source>
        <dbReference type="SAM" id="SignalP"/>
    </source>
</evidence>